<dbReference type="Gene3D" id="3.30.2350.10">
    <property type="entry name" value="Pseudouridine synthase"/>
    <property type="match status" value="1"/>
</dbReference>
<dbReference type="AlphaFoldDB" id="A0A838XQ01"/>
<dbReference type="RefSeq" id="WP_181760745.1">
    <property type="nucleotide sequence ID" value="NZ_BMCR01000010.1"/>
</dbReference>
<reference evidence="10 11" key="1">
    <citation type="submission" date="2020-07" db="EMBL/GenBank/DDBJ databases">
        <authorList>
            <person name="Li M."/>
        </authorList>
    </citation>
    <scope>NUCLEOTIDE SEQUENCE [LARGE SCALE GENOMIC DNA]</scope>
    <source>
        <strain evidence="10 11">DSM 23284</strain>
    </source>
</reference>
<protein>
    <recommendedName>
        <fullName evidence="8">Pseudouridine synthase</fullName>
        <ecNumber evidence="8">5.4.99.-</ecNumber>
    </recommendedName>
</protein>
<name>A0A838XQ01_9HYPH</name>
<feature type="domain" description="RNA-binding S4" evidence="9">
    <location>
        <begin position="25"/>
        <end position="90"/>
    </location>
</feature>
<evidence type="ECO:0000256" key="3">
    <source>
        <dbReference type="ARBA" id="ARBA00023235"/>
    </source>
</evidence>
<dbReference type="InterPro" id="IPR006225">
    <property type="entry name" value="PsdUridine_synth_RluC/D"/>
</dbReference>
<dbReference type="SMART" id="SM00363">
    <property type="entry name" value="S4"/>
    <property type="match status" value="1"/>
</dbReference>
<dbReference type="CDD" id="cd02869">
    <property type="entry name" value="PseudoU_synth_RluA_like"/>
    <property type="match status" value="1"/>
</dbReference>
<reference evidence="10 11" key="2">
    <citation type="submission" date="2020-08" db="EMBL/GenBank/DDBJ databases">
        <title>Stappia taiwanensis sp. nov., isolated from a coastal thermal spring.</title>
        <authorList>
            <person name="Kampfer P."/>
        </authorList>
    </citation>
    <scope>NUCLEOTIDE SEQUENCE [LARGE SCALE GENOMIC DNA]</scope>
    <source>
        <strain evidence="10 11">DSM 23284</strain>
    </source>
</reference>
<evidence type="ECO:0000259" key="9">
    <source>
        <dbReference type="SMART" id="SM00363"/>
    </source>
</evidence>
<comment type="caution">
    <text evidence="10">The sequence shown here is derived from an EMBL/GenBank/DDBJ whole genome shotgun (WGS) entry which is preliminary data.</text>
</comment>
<dbReference type="Pfam" id="PF00849">
    <property type="entry name" value="PseudoU_synth_2"/>
    <property type="match status" value="1"/>
</dbReference>
<keyword evidence="11" id="KW-1185">Reference proteome</keyword>
<keyword evidence="2 7" id="KW-0694">RNA-binding</keyword>
<dbReference type="InterPro" id="IPR036986">
    <property type="entry name" value="S4_RNA-bd_sf"/>
</dbReference>
<dbReference type="Gene3D" id="3.10.290.10">
    <property type="entry name" value="RNA-binding S4 domain"/>
    <property type="match status" value="1"/>
</dbReference>
<dbReference type="InterPro" id="IPR006145">
    <property type="entry name" value="PsdUridine_synth_RsuA/RluA"/>
</dbReference>
<dbReference type="NCBIfam" id="TIGR00005">
    <property type="entry name" value="rluA_subfam"/>
    <property type="match status" value="1"/>
</dbReference>
<evidence type="ECO:0000256" key="5">
    <source>
        <dbReference type="ARBA" id="ARBA00056072"/>
    </source>
</evidence>
<gene>
    <name evidence="10" type="ORF">H1W37_12885</name>
</gene>
<evidence type="ECO:0000313" key="10">
    <source>
        <dbReference type="EMBL" id="MBA4612555.1"/>
    </source>
</evidence>
<organism evidence="10 11">
    <name type="scientific">Stappia taiwanensis</name>
    <dbReference type="NCBI Taxonomy" id="992267"/>
    <lineage>
        <taxon>Bacteria</taxon>
        <taxon>Pseudomonadati</taxon>
        <taxon>Pseudomonadota</taxon>
        <taxon>Alphaproteobacteria</taxon>
        <taxon>Hyphomicrobiales</taxon>
        <taxon>Stappiaceae</taxon>
        <taxon>Stappia</taxon>
    </lineage>
</organism>
<sequence length="348" mass="37636">MIVSTQEQPETGRAEVSIATEDAGSRLDACLARHLPEFSRNRIQALIKQGRAHIGERTIVEPKYRVNEGETVVLELPAPENADPEPENIPLNVVFEDDQLIVIDKPAGLVVHPGAGNWSGTLVNALLYHCGDSLSGIGGVRRPGIVHRIDKDTTGLLVVAKTDKAHQALSEQFADHGRTGPLERAYSALVWTAPGRASGTIEADLARSASNRQKIAVVRHGGRHAITHWQINERFGPIGEEPLASLITCRLETGRTHQIRVHMAHIGHPLVGDADYGAGFKTKAARLPKPLRAKVEGFHRQALHAGLLAFAHPVSGETLKFESPLPADFAELVAGFRALGTSMTKIKP</sequence>
<dbReference type="GO" id="GO:0003723">
    <property type="term" value="F:RNA binding"/>
    <property type="evidence" value="ECO:0007669"/>
    <property type="project" value="UniProtKB-KW"/>
</dbReference>
<evidence type="ECO:0000256" key="4">
    <source>
        <dbReference type="ARBA" id="ARBA00036882"/>
    </source>
</evidence>
<dbReference type="PROSITE" id="PS50889">
    <property type="entry name" value="S4"/>
    <property type="match status" value="1"/>
</dbReference>
<dbReference type="FunFam" id="3.30.2350.10:FF:000006">
    <property type="entry name" value="Pseudouridine synthase"/>
    <property type="match status" value="1"/>
</dbReference>
<dbReference type="SUPFAM" id="SSF55174">
    <property type="entry name" value="Alpha-L RNA-binding motif"/>
    <property type="match status" value="1"/>
</dbReference>
<dbReference type="InterPro" id="IPR006224">
    <property type="entry name" value="PsdUridine_synth_RluA-like_CS"/>
</dbReference>
<comment type="catalytic activity">
    <reaction evidence="4">
        <text>uridine(1911/1915/1917) in 23S rRNA = pseudouridine(1911/1915/1917) in 23S rRNA</text>
        <dbReference type="Rhea" id="RHEA:42524"/>
        <dbReference type="Rhea" id="RHEA-COMP:10097"/>
        <dbReference type="Rhea" id="RHEA-COMP:10098"/>
        <dbReference type="ChEBI" id="CHEBI:65314"/>
        <dbReference type="ChEBI" id="CHEBI:65315"/>
        <dbReference type="EC" id="5.4.99.23"/>
    </reaction>
</comment>
<keyword evidence="3 8" id="KW-0413">Isomerase</keyword>
<evidence type="ECO:0000256" key="6">
    <source>
        <dbReference type="PIRSR" id="PIRSR606225-1"/>
    </source>
</evidence>
<dbReference type="GO" id="GO:0000455">
    <property type="term" value="P:enzyme-directed rRNA pseudouridine synthesis"/>
    <property type="evidence" value="ECO:0007669"/>
    <property type="project" value="TreeGrafter"/>
</dbReference>
<dbReference type="PROSITE" id="PS01129">
    <property type="entry name" value="PSI_RLU"/>
    <property type="match status" value="1"/>
</dbReference>
<dbReference type="InterPro" id="IPR050188">
    <property type="entry name" value="RluA_PseudoU_synthase"/>
</dbReference>
<dbReference type="Pfam" id="PF01479">
    <property type="entry name" value="S4"/>
    <property type="match status" value="1"/>
</dbReference>
<dbReference type="SUPFAM" id="SSF55120">
    <property type="entry name" value="Pseudouridine synthase"/>
    <property type="match status" value="1"/>
</dbReference>
<evidence type="ECO:0000256" key="8">
    <source>
        <dbReference type="RuleBase" id="RU362028"/>
    </source>
</evidence>
<proteinExistence type="inferred from homology"/>
<dbReference type="GO" id="GO:0160140">
    <property type="term" value="F:23S rRNA pseudouridine(1911/1915/1917) synthase activity"/>
    <property type="evidence" value="ECO:0007669"/>
    <property type="project" value="UniProtKB-EC"/>
</dbReference>
<dbReference type="PANTHER" id="PTHR21600:SF44">
    <property type="entry name" value="RIBOSOMAL LARGE SUBUNIT PSEUDOURIDINE SYNTHASE D"/>
    <property type="match status" value="1"/>
</dbReference>
<comment type="function">
    <text evidence="5">Responsible for synthesis of pseudouridine from uracil at positions 1911, 1915 and 1917 in 23S ribosomal RNA.</text>
</comment>
<dbReference type="InterPro" id="IPR020103">
    <property type="entry name" value="PsdUridine_synth_cat_dom_sf"/>
</dbReference>
<comment type="similarity">
    <text evidence="1 8">Belongs to the pseudouridine synthase RluA family.</text>
</comment>
<evidence type="ECO:0000256" key="7">
    <source>
        <dbReference type="PROSITE-ProRule" id="PRU00182"/>
    </source>
</evidence>
<evidence type="ECO:0000256" key="2">
    <source>
        <dbReference type="ARBA" id="ARBA00022884"/>
    </source>
</evidence>
<dbReference type="EMBL" id="JACEON010000011">
    <property type="protein sequence ID" value="MBA4612555.1"/>
    <property type="molecule type" value="Genomic_DNA"/>
</dbReference>
<comment type="catalytic activity">
    <reaction evidence="8">
        <text>a uridine in RNA = a pseudouridine in RNA</text>
        <dbReference type="Rhea" id="RHEA:48348"/>
        <dbReference type="Rhea" id="RHEA-COMP:12068"/>
        <dbReference type="Rhea" id="RHEA-COMP:12069"/>
        <dbReference type="ChEBI" id="CHEBI:65314"/>
        <dbReference type="ChEBI" id="CHEBI:65315"/>
    </reaction>
</comment>
<feature type="active site" evidence="6">
    <location>
        <position position="150"/>
    </location>
</feature>
<dbReference type="Proteomes" id="UP000559404">
    <property type="component" value="Unassembled WGS sequence"/>
</dbReference>
<accession>A0A838XQ01</accession>
<dbReference type="PANTHER" id="PTHR21600">
    <property type="entry name" value="MITOCHONDRIAL RNA PSEUDOURIDINE SYNTHASE"/>
    <property type="match status" value="1"/>
</dbReference>
<dbReference type="EC" id="5.4.99.-" evidence="8"/>
<evidence type="ECO:0000256" key="1">
    <source>
        <dbReference type="ARBA" id="ARBA00010876"/>
    </source>
</evidence>
<dbReference type="InterPro" id="IPR002942">
    <property type="entry name" value="S4_RNA-bd"/>
</dbReference>
<dbReference type="CDD" id="cd00165">
    <property type="entry name" value="S4"/>
    <property type="match status" value="1"/>
</dbReference>
<evidence type="ECO:0000313" key="11">
    <source>
        <dbReference type="Proteomes" id="UP000559404"/>
    </source>
</evidence>